<evidence type="ECO:0000256" key="1">
    <source>
        <dbReference type="ARBA" id="ARBA00004651"/>
    </source>
</evidence>
<keyword evidence="9 16" id="KW-0067">ATP-binding</keyword>
<sequence length="779" mass="83171">MAKGQAIRRSSLIPEAWVAAMRTAGVVAAGGAFVLLAIGLALALATYDPADPSLNHATSRVPANWLGGFGAGFADLLLQALGLGAVLLIPLVAAIGVRIARGQPLDRWRRYVIATILGALVAAVALGATGLGASWLPAGLGGAVGFIGQGALGGVMALLPPSVPSLAVAIVPALLLGIASLSLFVWGLGVDREDWRELFGRVRGEPDGYDDEDYDDEDDAEEAGEVAPARPRVRAPVIDDADESPAAPRARILGRTAAPAPSKRVAKERQSSLDLGDTYKLPALNLLKEPPKSSGQKVDAAALEQNARLLESVLEDFGVKGEIVEVRPGPVVTMYELEPAPGIKASRVIGLADDIARSMSAISARVAVVPGRNVIGIELPNARREMVSLSELLSSVAFEDRSAALPLVLGKNIAGDPVIADLAPMPHLLIAGTTGSGKSVGLNAMILSLLYRLTPEQCRMIMIDPKMLELSVYDGIPHLLSPVVTEPQKAIRALKWAVEQMEDRYRMMASINVRSLAGFNQKVREAAAKNQPFTRKVHTGYDPETGQPIYETETLEFEPLPLVVVVVDELADLMMTAGKEVEFLIQRLAQKARAAGIHLIMATQRPSVDVITGVIKANLPTRISFQVTSKIDSRTILGEQGAEQLLGKGDMLYMPGGKQIIRVHGPFVSDEEVEGVAAHWKDQGHPDYVQAVTEEPAEGGSFGFDTDGDDEEGDLYRRAIQVVAESQKASTSYIQRQLRIGYNGAARLIERMEKDGYVGQADHVGRREVLVDPDGTRVN</sequence>
<evidence type="ECO:0000256" key="11">
    <source>
        <dbReference type="ARBA" id="ARBA00023125"/>
    </source>
</evidence>
<feature type="domain" description="FtsK" evidence="19">
    <location>
        <begin position="415"/>
        <end position="634"/>
    </location>
</feature>
<dbReference type="Pfam" id="PF01580">
    <property type="entry name" value="FtsK_SpoIIIE"/>
    <property type="match status" value="1"/>
</dbReference>
<dbReference type="InterPro" id="IPR036388">
    <property type="entry name" value="WH-like_DNA-bd_sf"/>
</dbReference>
<dbReference type="InterPro" id="IPR036390">
    <property type="entry name" value="WH_DNA-bd_sf"/>
</dbReference>
<evidence type="ECO:0000256" key="10">
    <source>
        <dbReference type="ARBA" id="ARBA00022989"/>
    </source>
</evidence>
<comment type="caution">
    <text evidence="20">The sequence shown here is derived from an EMBL/GenBank/DDBJ whole genome shotgun (WGS) entry which is preliminary data.</text>
</comment>
<dbReference type="PANTHER" id="PTHR22683">
    <property type="entry name" value="SPORULATION PROTEIN RELATED"/>
    <property type="match status" value="1"/>
</dbReference>
<dbReference type="SUPFAM" id="SSF52540">
    <property type="entry name" value="P-loop containing nucleoside triphosphate hydrolases"/>
    <property type="match status" value="1"/>
</dbReference>
<feature type="transmembrane region" description="Helical" evidence="18">
    <location>
        <begin position="139"/>
        <end position="159"/>
    </location>
</feature>
<dbReference type="InterPro" id="IPR002543">
    <property type="entry name" value="FtsK_dom"/>
</dbReference>
<keyword evidence="11" id="KW-0238">DNA-binding</keyword>
<keyword evidence="10 18" id="KW-1133">Transmembrane helix</keyword>
<dbReference type="Proteomes" id="UP001595615">
    <property type="component" value="Unassembled WGS sequence"/>
</dbReference>
<feature type="transmembrane region" description="Helical" evidence="18">
    <location>
        <begin position="166"/>
        <end position="188"/>
    </location>
</feature>
<evidence type="ECO:0000256" key="16">
    <source>
        <dbReference type="PROSITE-ProRule" id="PRU00289"/>
    </source>
</evidence>
<dbReference type="InterPro" id="IPR027417">
    <property type="entry name" value="P-loop_NTPase"/>
</dbReference>
<evidence type="ECO:0000256" key="5">
    <source>
        <dbReference type="ARBA" id="ARBA00022618"/>
    </source>
</evidence>
<protein>
    <recommendedName>
        <fullName evidence="3">DNA translocase FtsK</fullName>
    </recommendedName>
</protein>
<accession>A0ABV7XHD2</accession>
<proteinExistence type="inferred from homology"/>
<evidence type="ECO:0000256" key="6">
    <source>
        <dbReference type="ARBA" id="ARBA00022692"/>
    </source>
</evidence>
<dbReference type="PANTHER" id="PTHR22683:SF41">
    <property type="entry name" value="DNA TRANSLOCASE FTSK"/>
    <property type="match status" value="1"/>
</dbReference>
<dbReference type="RefSeq" id="WP_380864155.1">
    <property type="nucleotide sequence ID" value="NZ_JBHRXV010000017.1"/>
</dbReference>
<keyword evidence="6 18" id="KW-0812">Transmembrane</keyword>
<evidence type="ECO:0000256" key="13">
    <source>
        <dbReference type="ARBA" id="ARBA00023306"/>
    </source>
</evidence>
<feature type="region of interest" description="Disordered" evidence="17">
    <location>
        <begin position="206"/>
        <end position="228"/>
    </location>
</feature>
<dbReference type="InterPro" id="IPR050206">
    <property type="entry name" value="FtsK/SpoIIIE/SftA"/>
</dbReference>
<dbReference type="CDD" id="cd01127">
    <property type="entry name" value="TrwB_TraG_TraD_VirD4"/>
    <property type="match status" value="1"/>
</dbReference>
<evidence type="ECO:0000256" key="17">
    <source>
        <dbReference type="SAM" id="MobiDB-lite"/>
    </source>
</evidence>
<dbReference type="InterPro" id="IPR025199">
    <property type="entry name" value="FtsK_4TM"/>
</dbReference>
<feature type="transmembrane region" description="Helical" evidence="18">
    <location>
        <begin position="111"/>
        <end position="133"/>
    </location>
</feature>
<dbReference type="InterPro" id="IPR041027">
    <property type="entry name" value="FtsK_alpha"/>
</dbReference>
<feature type="compositionally biased region" description="Acidic residues" evidence="17">
    <location>
        <begin position="207"/>
        <end position="224"/>
    </location>
</feature>
<reference evidence="21" key="1">
    <citation type="journal article" date="2019" name="Int. J. Syst. Evol. Microbiol.">
        <title>The Global Catalogue of Microorganisms (GCM) 10K type strain sequencing project: providing services to taxonomists for standard genome sequencing and annotation.</title>
        <authorList>
            <consortium name="The Broad Institute Genomics Platform"/>
            <consortium name="The Broad Institute Genome Sequencing Center for Infectious Disease"/>
            <person name="Wu L."/>
            <person name="Ma J."/>
        </authorList>
    </citation>
    <scope>NUCLEOTIDE SEQUENCE [LARGE SCALE GENOMIC DNA]</scope>
    <source>
        <strain evidence="21">KCTC 42644</strain>
    </source>
</reference>
<evidence type="ECO:0000256" key="14">
    <source>
        <dbReference type="ARBA" id="ARBA00024784"/>
    </source>
</evidence>
<evidence type="ECO:0000256" key="3">
    <source>
        <dbReference type="ARBA" id="ARBA00020887"/>
    </source>
</evidence>
<organism evidence="20 21">
    <name type="scientific">Sphingoaurantiacus capsulatus</name>
    <dbReference type="NCBI Taxonomy" id="1771310"/>
    <lineage>
        <taxon>Bacteria</taxon>
        <taxon>Pseudomonadati</taxon>
        <taxon>Pseudomonadota</taxon>
        <taxon>Alphaproteobacteria</taxon>
        <taxon>Sphingomonadales</taxon>
        <taxon>Sphingosinicellaceae</taxon>
        <taxon>Sphingoaurantiacus</taxon>
    </lineage>
</organism>
<dbReference type="EMBL" id="JBHRXV010000017">
    <property type="protein sequence ID" value="MFC3714488.1"/>
    <property type="molecule type" value="Genomic_DNA"/>
</dbReference>
<comment type="similarity">
    <text evidence="2">Belongs to the FtsK/SpoIIIE/SftA family.</text>
</comment>
<keyword evidence="5" id="KW-0132">Cell division</keyword>
<keyword evidence="8" id="KW-0159">Chromosome partition</keyword>
<keyword evidence="7 16" id="KW-0547">Nucleotide-binding</keyword>
<dbReference type="Gene3D" id="3.30.980.40">
    <property type="match status" value="1"/>
</dbReference>
<dbReference type="Pfam" id="PF17854">
    <property type="entry name" value="FtsK_alpha"/>
    <property type="match status" value="1"/>
</dbReference>
<evidence type="ECO:0000256" key="7">
    <source>
        <dbReference type="ARBA" id="ARBA00022741"/>
    </source>
</evidence>
<dbReference type="Pfam" id="PF09397">
    <property type="entry name" value="FtsK_gamma"/>
    <property type="match status" value="1"/>
</dbReference>
<evidence type="ECO:0000256" key="8">
    <source>
        <dbReference type="ARBA" id="ARBA00022829"/>
    </source>
</evidence>
<evidence type="ECO:0000313" key="20">
    <source>
        <dbReference type="EMBL" id="MFC3714488.1"/>
    </source>
</evidence>
<evidence type="ECO:0000256" key="12">
    <source>
        <dbReference type="ARBA" id="ARBA00023136"/>
    </source>
</evidence>
<evidence type="ECO:0000256" key="2">
    <source>
        <dbReference type="ARBA" id="ARBA00006474"/>
    </source>
</evidence>
<dbReference type="Gene3D" id="3.40.50.300">
    <property type="entry name" value="P-loop containing nucleotide triphosphate hydrolases"/>
    <property type="match status" value="1"/>
</dbReference>
<keyword evidence="12 18" id="KW-0472">Membrane</keyword>
<keyword evidence="21" id="KW-1185">Reference proteome</keyword>
<dbReference type="PROSITE" id="PS50901">
    <property type="entry name" value="FTSK"/>
    <property type="match status" value="1"/>
</dbReference>
<evidence type="ECO:0000259" key="19">
    <source>
        <dbReference type="PROSITE" id="PS50901"/>
    </source>
</evidence>
<comment type="subunit">
    <text evidence="15">Homohexamer. Forms a ring that surrounds DNA.</text>
</comment>
<name>A0ABV7XHD2_9SPHN</name>
<feature type="transmembrane region" description="Helical" evidence="18">
    <location>
        <begin position="76"/>
        <end position="99"/>
    </location>
</feature>
<evidence type="ECO:0000256" key="9">
    <source>
        <dbReference type="ARBA" id="ARBA00022840"/>
    </source>
</evidence>
<comment type="function">
    <text evidence="14">Essential cell division protein that coordinates cell division and chromosome segregation. The N-terminus is involved in assembly of the cell-division machinery. The C-terminus functions as a DNA motor that moves dsDNA in an ATP-dependent manner towards the dif recombination site, which is located within the replication terminus region. Translocation stops specifically at Xer-dif sites, where FtsK interacts with the Xer recombinase, allowing activation of chromosome unlinking by recombination. FtsK orienting polar sequences (KOPS) guide the direction of DNA translocation. FtsK can remove proteins from DNA as it translocates, but translocation stops specifically at XerCD-dif site, thereby preventing removal of XerC and XerD from dif.</text>
</comment>
<keyword evidence="4" id="KW-1003">Cell membrane</keyword>
<dbReference type="InterPro" id="IPR018541">
    <property type="entry name" value="Ftsk_gamma"/>
</dbReference>
<dbReference type="Gene3D" id="1.10.10.10">
    <property type="entry name" value="Winged helix-like DNA-binding domain superfamily/Winged helix DNA-binding domain"/>
    <property type="match status" value="1"/>
</dbReference>
<dbReference type="Pfam" id="PF13491">
    <property type="entry name" value="FtsK_4TM"/>
    <property type="match status" value="1"/>
</dbReference>
<feature type="binding site" evidence="16">
    <location>
        <begin position="432"/>
        <end position="439"/>
    </location>
    <ligand>
        <name>ATP</name>
        <dbReference type="ChEBI" id="CHEBI:30616"/>
    </ligand>
</feature>
<feature type="transmembrane region" description="Helical" evidence="18">
    <location>
        <begin position="21"/>
        <end position="45"/>
    </location>
</feature>
<gene>
    <name evidence="20" type="ORF">ACFOMD_18115</name>
</gene>
<keyword evidence="13" id="KW-0131">Cell cycle</keyword>
<evidence type="ECO:0000256" key="15">
    <source>
        <dbReference type="ARBA" id="ARBA00025923"/>
    </source>
</evidence>
<dbReference type="SMART" id="SM00843">
    <property type="entry name" value="Ftsk_gamma"/>
    <property type="match status" value="1"/>
</dbReference>
<dbReference type="SUPFAM" id="SSF46785">
    <property type="entry name" value="Winged helix' DNA-binding domain"/>
    <property type="match status" value="1"/>
</dbReference>
<evidence type="ECO:0000313" key="21">
    <source>
        <dbReference type="Proteomes" id="UP001595615"/>
    </source>
</evidence>
<evidence type="ECO:0000256" key="4">
    <source>
        <dbReference type="ARBA" id="ARBA00022475"/>
    </source>
</evidence>
<comment type="subcellular location">
    <subcellularLocation>
        <location evidence="1">Cell membrane</location>
        <topology evidence="1">Multi-pass membrane protein</topology>
    </subcellularLocation>
</comment>
<evidence type="ECO:0000256" key="18">
    <source>
        <dbReference type="SAM" id="Phobius"/>
    </source>
</evidence>